<dbReference type="InterPro" id="IPR011330">
    <property type="entry name" value="Glyco_hydro/deAcase_b/a-brl"/>
</dbReference>
<accession>A0AAD4KTN4</accession>
<dbReference type="Pfam" id="PF01522">
    <property type="entry name" value="Polysacc_deac_1"/>
    <property type="match status" value="1"/>
</dbReference>
<keyword evidence="3" id="KW-0479">Metal-binding</keyword>
<dbReference type="SUPFAM" id="SSF88713">
    <property type="entry name" value="Glycoside hydrolase/deacetylase"/>
    <property type="match status" value="1"/>
</dbReference>
<feature type="domain" description="NodB homology" evidence="11">
    <location>
        <begin position="123"/>
        <end position="319"/>
    </location>
</feature>
<dbReference type="InterPro" id="IPR036861">
    <property type="entry name" value="Endochitinase-like_sf"/>
</dbReference>
<feature type="disulfide bond" evidence="9">
    <location>
        <begin position="62"/>
        <end position="76"/>
    </location>
</feature>
<evidence type="ECO:0000256" key="4">
    <source>
        <dbReference type="ARBA" id="ARBA00022729"/>
    </source>
</evidence>
<dbReference type="Gene3D" id="3.30.60.10">
    <property type="entry name" value="Endochitinase-like"/>
    <property type="match status" value="1"/>
</dbReference>
<evidence type="ECO:0000256" key="2">
    <source>
        <dbReference type="ARBA" id="ARBA00022669"/>
    </source>
</evidence>
<name>A0AAD4KTN4_9EURO</name>
<dbReference type="Proteomes" id="UP001201262">
    <property type="component" value="Unassembled WGS sequence"/>
</dbReference>
<evidence type="ECO:0000256" key="1">
    <source>
        <dbReference type="ARBA" id="ARBA00001941"/>
    </source>
</evidence>
<evidence type="ECO:0000313" key="12">
    <source>
        <dbReference type="EMBL" id="KAH8696341.1"/>
    </source>
</evidence>
<dbReference type="InterPro" id="IPR002509">
    <property type="entry name" value="NODB_dom"/>
</dbReference>
<dbReference type="AlphaFoldDB" id="A0AAD4KTN4"/>
<dbReference type="GO" id="GO:0005975">
    <property type="term" value="P:carbohydrate metabolic process"/>
    <property type="evidence" value="ECO:0007669"/>
    <property type="project" value="InterPro"/>
</dbReference>
<dbReference type="CDD" id="cd10951">
    <property type="entry name" value="CE4_ClCDA_like"/>
    <property type="match status" value="1"/>
</dbReference>
<sequence length="340" mass="38080">MPFLLHHPPGLVLESLQRETSTKRIPASEIAEESSNVQLVTARIRFGERCGPDVGYCDEDLCCSPAGYCGNTTAHCQAPDCQLDYGSCDANKTPQGLSTEDIPRPHVGYVPYGQEVYSCQAPYTFAMTFDDGPNQYTSDLLDILEAFNAKATFFITGVNSGKGQIDDFGRPWGKLIQRMHHGGHQIASHTWSHQDLNTITPSQRRDQLVKNEAALRNILGGFPTYMRPPYSNCDDDCLDDLAELGYHVIFFNIDTNDYKNDNPEAIQLSKDTVGDALSNSQVPLGRPFLAIGHDIHAQTVYNLTSYILRRVQDAGYRAVTVGECLNDPRDNWYRWDYRTQ</sequence>
<evidence type="ECO:0000259" key="10">
    <source>
        <dbReference type="PROSITE" id="PS50941"/>
    </source>
</evidence>
<comment type="cofactor">
    <cofactor evidence="1">
        <name>Co(2+)</name>
        <dbReference type="ChEBI" id="CHEBI:48828"/>
    </cofactor>
</comment>
<keyword evidence="13" id="KW-1185">Reference proteome</keyword>
<comment type="caution">
    <text evidence="9">Lacks conserved residue(s) required for the propagation of feature annotation.</text>
</comment>
<dbReference type="Gene3D" id="3.20.20.370">
    <property type="entry name" value="Glycoside hydrolase/deacetylase"/>
    <property type="match status" value="1"/>
</dbReference>
<dbReference type="PROSITE" id="PS50941">
    <property type="entry name" value="CHIT_BIND_I_2"/>
    <property type="match status" value="1"/>
</dbReference>
<keyword evidence="8" id="KW-0170">Cobalt</keyword>
<evidence type="ECO:0000256" key="7">
    <source>
        <dbReference type="ARBA" id="ARBA00023277"/>
    </source>
</evidence>
<dbReference type="PANTHER" id="PTHR46471:SF4">
    <property type="entry name" value="CHITIN DEACETYLASE"/>
    <property type="match status" value="1"/>
</dbReference>
<protein>
    <submittedName>
        <fullName evidence="12">Chitin deacetylase</fullName>
    </submittedName>
</protein>
<organism evidence="12 13">
    <name type="scientific">Talaromyces proteolyticus</name>
    <dbReference type="NCBI Taxonomy" id="1131652"/>
    <lineage>
        <taxon>Eukaryota</taxon>
        <taxon>Fungi</taxon>
        <taxon>Dikarya</taxon>
        <taxon>Ascomycota</taxon>
        <taxon>Pezizomycotina</taxon>
        <taxon>Eurotiomycetes</taxon>
        <taxon>Eurotiomycetidae</taxon>
        <taxon>Eurotiales</taxon>
        <taxon>Trichocomaceae</taxon>
        <taxon>Talaromyces</taxon>
        <taxon>Talaromyces sect. Bacilispori</taxon>
    </lineage>
</organism>
<evidence type="ECO:0000256" key="9">
    <source>
        <dbReference type="PROSITE-ProRule" id="PRU00261"/>
    </source>
</evidence>
<keyword evidence="9" id="KW-1015">Disulfide bond</keyword>
<dbReference type="PROSITE" id="PS51677">
    <property type="entry name" value="NODB"/>
    <property type="match status" value="1"/>
</dbReference>
<dbReference type="RefSeq" id="XP_046071279.1">
    <property type="nucleotide sequence ID" value="XM_046218343.1"/>
</dbReference>
<keyword evidence="2 9" id="KW-0147">Chitin-binding</keyword>
<proteinExistence type="predicted"/>
<dbReference type="GO" id="GO:0046872">
    <property type="term" value="F:metal ion binding"/>
    <property type="evidence" value="ECO:0007669"/>
    <property type="project" value="UniProtKB-KW"/>
</dbReference>
<evidence type="ECO:0000313" key="13">
    <source>
        <dbReference type="Proteomes" id="UP001201262"/>
    </source>
</evidence>
<feature type="disulfide bond" evidence="9">
    <location>
        <begin position="57"/>
        <end position="69"/>
    </location>
</feature>
<keyword evidence="7" id="KW-0119">Carbohydrate metabolism</keyword>
<keyword evidence="5" id="KW-0378">Hydrolase</keyword>
<evidence type="ECO:0000256" key="5">
    <source>
        <dbReference type="ARBA" id="ARBA00022801"/>
    </source>
</evidence>
<dbReference type="GO" id="GO:0008061">
    <property type="term" value="F:chitin binding"/>
    <property type="evidence" value="ECO:0007669"/>
    <property type="project" value="UniProtKB-UniRule"/>
</dbReference>
<dbReference type="GeneID" id="70248630"/>
<reference evidence="12" key="1">
    <citation type="submission" date="2021-12" db="EMBL/GenBank/DDBJ databases">
        <title>Convergent genome expansion in fungi linked to evolution of root-endophyte symbiosis.</title>
        <authorList>
            <consortium name="DOE Joint Genome Institute"/>
            <person name="Ke Y.-H."/>
            <person name="Bonito G."/>
            <person name="Liao H.-L."/>
            <person name="Looney B."/>
            <person name="Rojas-Flechas A."/>
            <person name="Nash J."/>
            <person name="Hameed K."/>
            <person name="Schadt C."/>
            <person name="Martin F."/>
            <person name="Crous P.W."/>
            <person name="Miettinen O."/>
            <person name="Magnuson J.K."/>
            <person name="Labbe J."/>
            <person name="Jacobson D."/>
            <person name="Doktycz M.J."/>
            <person name="Veneault-Fourrey C."/>
            <person name="Kuo A."/>
            <person name="Mondo S."/>
            <person name="Calhoun S."/>
            <person name="Riley R."/>
            <person name="Ohm R."/>
            <person name="LaButti K."/>
            <person name="Andreopoulos B."/>
            <person name="Pangilinan J."/>
            <person name="Nolan M."/>
            <person name="Tritt A."/>
            <person name="Clum A."/>
            <person name="Lipzen A."/>
            <person name="Daum C."/>
            <person name="Barry K."/>
            <person name="Grigoriev I.V."/>
            <person name="Vilgalys R."/>
        </authorList>
    </citation>
    <scope>NUCLEOTIDE SEQUENCE</scope>
    <source>
        <strain evidence="12">PMI_201</strain>
    </source>
</reference>
<dbReference type="SUPFAM" id="SSF57016">
    <property type="entry name" value="Plant lectins/antimicrobial peptides"/>
    <property type="match status" value="1"/>
</dbReference>
<dbReference type="InterPro" id="IPR001002">
    <property type="entry name" value="Chitin-bd_1"/>
</dbReference>
<dbReference type="PANTHER" id="PTHR46471">
    <property type="entry name" value="CHITIN DEACETYLASE"/>
    <property type="match status" value="1"/>
</dbReference>
<evidence type="ECO:0000256" key="8">
    <source>
        <dbReference type="ARBA" id="ARBA00023285"/>
    </source>
</evidence>
<gene>
    <name evidence="12" type="ORF">BGW36DRAFT_397928</name>
</gene>
<keyword evidence="6" id="KW-0843">Virulence</keyword>
<dbReference type="CDD" id="cd00035">
    <property type="entry name" value="ChtBD1"/>
    <property type="match status" value="1"/>
</dbReference>
<keyword evidence="4" id="KW-0732">Signal</keyword>
<evidence type="ECO:0000256" key="6">
    <source>
        <dbReference type="ARBA" id="ARBA00023026"/>
    </source>
</evidence>
<dbReference type="GO" id="GO:0016810">
    <property type="term" value="F:hydrolase activity, acting on carbon-nitrogen (but not peptide) bonds"/>
    <property type="evidence" value="ECO:0007669"/>
    <property type="project" value="InterPro"/>
</dbReference>
<comment type="caution">
    <text evidence="12">The sequence shown here is derived from an EMBL/GenBank/DDBJ whole genome shotgun (WGS) entry which is preliminary data.</text>
</comment>
<feature type="domain" description="Chitin-binding type-1" evidence="10">
    <location>
        <begin position="47"/>
        <end position="90"/>
    </location>
</feature>
<dbReference type="EMBL" id="JAJTJA010000007">
    <property type="protein sequence ID" value="KAH8696341.1"/>
    <property type="molecule type" value="Genomic_DNA"/>
</dbReference>
<evidence type="ECO:0000256" key="3">
    <source>
        <dbReference type="ARBA" id="ARBA00022723"/>
    </source>
</evidence>
<evidence type="ECO:0000259" key="11">
    <source>
        <dbReference type="PROSITE" id="PS51677"/>
    </source>
</evidence>